<feature type="transmembrane region" description="Helical" evidence="4">
    <location>
        <begin position="302"/>
        <end position="320"/>
    </location>
</feature>
<feature type="transmembrane region" description="Helical" evidence="4">
    <location>
        <begin position="12"/>
        <end position="34"/>
    </location>
</feature>
<keyword evidence="4" id="KW-1133">Transmembrane helix</keyword>
<reference evidence="6 7" key="1">
    <citation type="journal article" date="2020" name="Nature">
        <title>Bacterial chemolithoautotrophy via manganese oxidation.</title>
        <authorList>
            <person name="Yu H."/>
            <person name="Leadbetter J.R."/>
        </authorList>
    </citation>
    <scope>NUCLEOTIDE SEQUENCE [LARGE SCALE GENOMIC DNA]</scope>
    <source>
        <strain evidence="6 7">Mn-1</strain>
    </source>
</reference>
<keyword evidence="3 6" id="KW-0808">Transferase</keyword>
<keyword evidence="4" id="KW-0812">Transmembrane</keyword>
<dbReference type="PANTHER" id="PTHR43630:SF1">
    <property type="entry name" value="POLY-BETA-1,6-N-ACETYL-D-GLUCOSAMINE SYNTHASE"/>
    <property type="match status" value="1"/>
</dbReference>
<dbReference type="GO" id="GO:0016757">
    <property type="term" value="F:glycosyltransferase activity"/>
    <property type="evidence" value="ECO:0007669"/>
    <property type="project" value="UniProtKB-KW"/>
</dbReference>
<dbReference type="SUPFAM" id="SSF53448">
    <property type="entry name" value="Nucleotide-diphospho-sugar transferases"/>
    <property type="match status" value="1"/>
</dbReference>
<evidence type="ECO:0000256" key="4">
    <source>
        <dbReference type="SAM" id="Phobius"/>
    </source>
</evidence>
<proteinExistence type="inferred from homology"/>
<dbReference type="InterPro" id="IPR001173">
    <property type="entry name" value="Glyco_trans_2-like"/>
</dbReference>
<dbReference type="Proteomes" id="UP000534783">
    <property type="component" value="Unassembled WGS sequence"/>
</dbReference>
<dbReference type="AlphaFoldDB" id="A0A7X6IAN1"/>
<comment type="similarity">
    <text evidence="1">Belongs to the glycosyltransferase 2 family.</text>
</comment>
<keyword evidence="2" id="KW-0328">Glycosyltransferase</keyword>
<name>A0A7X6IAN1_9BACT</name>
<feature type="domain" description="Glycosyltransferase 2-like" evidence="5">
    <location>
        <begin position="52"/>
        <end position="218"/>
    </location>
</feature>
<evidence type="ECO:0000256" key="1">
    <source>
        <dbReference type="ARBA" id="ARBA00006739"/>
    </source>
</evidence>
<sequence>MKEGEVSLVKFVFWLSFFVILYTYIGYPLVLSGWRSLRRQKVNKREILPSVSVIVAAYNEERVIERKLKNLFGLDYPASLMEIIVSSDGSTDQTEAKVSRWKEQYPNGPSLLLLTAPAHVGKAAALNRAVARARGEILVFTDARQTLDRKAAAALVSNFADDRVGAVSGELILVDRPGGEGASGVGLYWRYEKWLRKMESDVDSMLGATGAIYAIRKSLYDPIPAETILDDVLIPMQAVFKGYRTVFEPNALAYDFIAKRTENEFARKVRTLAGNYQLLWGTDALRSWRRNRVFIQYFSHKVARLVVPFMLILLLFSNLFLMQGVYLIFLWLQLAWYGLALLGGVSNGKIDPKTT</sequence>
<evidence type="ECO:0000256" key="2">
    <source>
        <dbReference type="ARBA" id="ARBA00022676"/>
    </source>
</evidence>
<evidence type="ECO:0000313" key="6">
    <source>
        <dbReference type="EMBL" id="NKE70656.1"/>
    </source>
</evidence>
<accession>A0A7X6IAN1</accession>
<gene>
    <name evidence="6" type="ORF">MNODULE_07895</name>
</gene>
<comment type="caution">
    <text evidence="6">The sequence shown here is derived from an EMBL/GenBank/DDBJ whole genome shotgun (WGS) entry which is preliminary data.</text>
</comment>
<keyword evidence="7" id="KW-1185">Reference proteome</keyword>
<dbReference type="EMBL" id="VTOW01000001">
    <property type="protein sequence ID" value="NKE70656.1"/>
    <property type="molecule type" value="Genomic_DNA"/>
</dbReference>
<evidence type="ECO:0000256" key="3">
    <source>
        <dbReference type="ARBA" id="ARBA00022679"/>
    </source>
</evidence>
<evidence type="ECO:0000313" key="7">
    <source>
        <dbReference type="Proteomes" id="UP000534783"/>
    </source>
</evidence>
<dbReference type="InterPro" id="IPR029044">
    <property type="entry name" value="Nucleotide-diphossugar_trans"/>
</dbReference>
<dbReference type="Gene3D" id="3.90.550.10">
    <property type="entry name" value="Spore Coat Polysaccharide Biosynthesis Protein SpsA, Chain A"/>
    <property type="match status" value="1"/>
</dbReference>
<protein>
    <submittedName>
        <fullName evidence="6">Glycosyltransferase family 2 protein</fullName>
    </submittedName>
</protein>
<feature type="transmembrane region" description="Helical" evidence="4">
    <location>
        <begin position="326"/>
        <end position="345"/>
    </location>
</feature>
<dbReference type="Pfam" id="PF00535">
    <property type="entry name" value="Glycos_transf_2"/>
    <property type="match status" value="1"/>
</dbReference>
<dbReference type="CDD" id="cd06439">
    <property type="entry name" value="CESA_like_1"/>
    <property type="match status" value="1"/>
</dbReference>
<evidence type="ECO:0000259" key="5">
    <source>
        <dbReference type="Pfam" id="PF00535"/>
    </source>
</evidence>
<organism evidence="6 7">
    <name type="scientific">Candidatus Manganitrophus noduliformans</name>
    <dbReference type="NCBI Taxonomy" id="2606439"/>
    <lineage>
        <taxon>Bacteria</taxon>
        <taxon>Pseudomonadati</taxon>
        <taxon>Nitrospirota</taxon>
        <taxon>Nitrospiria</taxon>
        <taxon>Candidatus Troglogloeales</taxon>
        <taxon>Candidatus Manganitrophaceae</taxon>
        <taxon>Candidatus Manganitrophus</taxon>
    </lineage>
</organism>
<keyword evidence="4" id="KW-0472">Membrane</keyword>
<dbReference type="PANTHER" id="PTHR43630">
    <property type="entry name" value="POLY-BETA-1,6-N-ACETYL-D-GLUCOSAMINE SYNTHASE"/>
    <property type="match status" value="1"/>
</dbReference>